<feature type="region of interest" description="Disordered" evidence="4">
    <location>
        <begin position="176"/>
        <end position="246"/>
    </location>
</feature>
<proteinExistence type="inferred from homology"/>
<evidence type="ECO:0000256" key="3">
    <source>
        <dbReference type="ARBA" id="ARBA00022801"/>
    </source>
</evidence>
<dbReference type="GO" id="GO:0016579">
    <property type="term" value="P:protein deubiquitination"/>
    <property type="evidence" value="ECO:0007669"/>
    <property type="project" value="TreeGrafter"/>
</dbReference>
<dbReference type="EMBL" id="HBNR01047283">
    <property type="protein sequence ID" value="CAE4609229.1"/>
    <property type="molecule type" value="Transcribed_RNA"/>
</dbReference>
<evidence type="ECO:0000256" key="4">
    <source>
        <dbReference type="SAM" id="MobiDB-lite"/>
    </source>
</evidence>
<dbReference type="InterPro" id="IPR042266">
    <property type="entry name" value="PPPDE_sf"/>
</dbReference>
<feature type="compositionally biased region" description="Basic and acidic residues" evidence="4">
    <location>
        <begin position="233"/>
        <end position="246"/>
    </location>
</feature>
<accession>A0A7S4RE28</accession>
<dbReference type="GO" id="GO:0006508">
    <property type="term" value="P:proteolysis"/>
    <property type="evidence" value="ECO:0007669"/>
    <property type="project" value="UniProtKB-KW"/>
</dbReference>
<name>A0A7S4RE28_9DINO</name>
<protein>
    <recommendedName>
        <fullName evidence="5">PPPDE domain-containing protein</fullName>
    </recommendedName>
</protein>
<reference evidence="6" key="1">
    <citation type="submission" date="2021-01" db="EMBL/GenBank/DDBJ databases">
        <authorList>
            <person name="Corre E."/>
            <person name="Pelletier E."/>
            <person name="Niang G."/>
            <person name="Scheremetjew M."/>
            <person name="Finn R."/>
            <person name="Kale V."/>
            <person name="Holt S."/>
            <person name="Cochrane G."/>
            <person name="Meng A."/>
            <person name="Brown T."/>
            <person name="Cohen L."/>
        </authorList>
    </citation>
    <scope>NUCLEOTIDE SEQUENCE</scope>
    <source>
        <strain evidence="6">CCMP3105</strain>
    </source>
</reference>
<dbReference type="AlphaFoldDB" id="A0A7S4RE28"/>
<dbReference type="Pfam" id="PF05903">
    <property type="entry name" value="Peptidase_C97"/>
    <property type="match status" value="1"/>
</dbReference>
<feature type="domain" description="PPPDE" evidence="5">
    <location>
        <begin position="30"/>
        <end position="162"/>
    </location>
</feature>
<evidence type="ECO:0000313" key="6">
    <source>
        <dbReference type="EMBL" id="CAE4609229.1"/>
    </source>
</evidence>
<evidence type="ECO:0000256" key="2">
    <source>
        <dbReference type="ARBA" id="ARBA00022670"/>
    </source>
</evidence>
<dbReference type="InterPro" id="IPR008580">
    <property type="entry name" value="PPPDE_dom"/>
</dbReference>
<dbReference type="Gene3D" id="3.90.1720.30">
    <property type="entry name" value="PPPDE domains"/>
    <property type="match status" value="1"/>
</dbReference>
<evidence type="ECO:0000256" key="1">
    <source>
        <dbReference type="ARBA" id="ARBA00008140"/>
    </source>
</evidence>
<feature type="compositionally biased region" description="Low complexity" evidence="4">
    <location>
        <begin position="199"/>
        <end position="219"/>
    </location>
</feature>
<dbReference type="GO" id="GO:0101005">
    <property type="term" value="F:deubiquitinase activity"/>
    <property type="evidence" value="ECO:0007669"/>
    <property type="project" value="TreeGrafter"/>
</dbReference>
<organism evidence="6">
    <name type="scientific">Alexandrium monilatum</name>
    <dbReference type="NCBI Taxonomy" id="311494"/>
    <lineage>
        <taxon>Eukaryota</taxon>
        <taxon>Sar</taxon>
        <taxon>Alveolata</taxon>
        <taxon>Dinophyceae</taxon>
        <taxon>Gonyaulacales</taxon>
        <taxon>Pyrocystaceae</taxon>
        <taxon>Alexandrium</taxon>
    </lineage>
</organism>
<dbReference type="SMART" id="SM01179">
    <property type="entry name" value="DUF862"/>
    <property type="match status" value="1"/>
</dbReference>
<keyword evidence="3" id="KW-0378">Hydrolase</keyword>
<dbReference type="PANTHER" id="PTHR12378">
    <property type="entry name" value="DESUMOYLATING ISOPEPTIDASE"/>
    <property type="match status" value="1"/>
</dbReference>
<keyword evidence="2" id="KW-0645">Protease</keyword>
<dbReference type="PANTHER" id="PTHR12378:SF80">
    <property type="entry name" value="IP06716P-RELATED"/>
    <property type="match status" value="1"/>
</dbReference>
<sequence>MGNASYSTCGATLARPLHRDDSRAEVVGHSFVFLNVYDLNQDWLHANNLFHDVLRIGGAFHTGVEVYGREWSFGQEGVSSTPPRAHEVHIYRKSIPMGATNMSPTEVLQLVECDVMPRWQGSDYDILCRNCCSFADFLCGRLVRKRIPGVVNRFPKVASAASRGLGKVMDFGGSVSTGASSEPRHVGRSFSAMSNESQASMTTVASPASTSPSSSEPGTPRTPPSRGWSIEPETSREEDSRHLRWQ</sequence>
<dbReference type="PROSITE" id="PS51858">
    <property type="entry name" value="PPPDE"/>
    <property type="match status" value="1"/>
</dbReference>
<evidence type="ECO:0000259" key="5">
    <source>
        <dbReference type="PROSITE" id="PS51858"/>
    </source>
</evidence>
<comment type="similarity">
    <text evidence="1">Belongs to the DeSI family.</text>
</comment>
<gene>
    <name evidence="6" type="ORF">AMON00008_LOCUS32955</name>
</gene>